<evidence type="ECO:0000259" key="2">
    <source>
        <dbReference type="Pfam" id="PF06580"/>
    </source>
</evidence>
<organism evidence="3 4">
    <name type="scientific">Ulvibacterium marinum</name>
    <dbReference type="NCBI Taxonomy" id="2419782"/>
    <lineage>
        <taxon>Bacteria</taxon>
        <taxon>Pseudomonadati</taxon>
        <taxon>Bacteroidota</taxon>
        <taxon>Flavobacteriia</taxon>
        <taxon>Flavobacteriales</taxon>
        <taxon>Flavobacteriaceae</taxon>
        <taxon>Ulvibacterium</taxon>
    </lineage>
</organism>
<keyword evidence="1" id="KW-0472">Membrane</keyword>
<dbReference type="InterPro" id="IPR010559">
    <property type="entry name" value="Sig_transdc_His_kin_internal"/>
</dbReference>
<dbReference type="InterPro" id="IPR036890">
    <property type="entry name" value="HATPase_C_sf"/>
</dbReference>
<dbReference type="Gene3D" id="3.30.565.10">
    <property type="entry name" value="Histidine kinase-like ATPase, C-terminal domain"/>
    <property type="match status" value="1"/>
</dbReference>
<proteinExistence type="predicted"/>
<feature type="transmembrane region" description="Helical" evidence="1">
    <location>
        <begin position="37"/>
        <end position="56"/>
    </location>
</feature>
<dbReference type="Pfam" id="PF06580">
    <property type="entry name" value="His_kinase"/>
    <property type="match status" value="1"/>
</dbReference>
<dbReference type="PANTHER" id="PTHR34220:SF7">
    <property type="entry name" value="SENSOR HISTIDINE KINASE YPDA"/>
    <property type="match status" value="1"/>
</dbReference>
<feature type="transmembrane region" description="Helical" evidence="1">
    <location>
        <begin position="94"/>
        <end position="113"/>
    </location>
</feature>
<feature type="domain" description="Signal transduction histidine kinase internal region" evidence="2">
    <location>
        <begin position="129"/>
        <end position="207"/>
    </location>
</feature>
<reference evidence="3 4" key="1">
    <citation type="submission" date="2018-10" db="EMBL/GenBank/DDBJ databases">
        <title>Ulvibacterium marinum gen. nov., sp. nov., a novel marine bacterium of the family Flavobacteriaceae, isolated from a culture of the green alga Ulva prolifera.</title>
        <authorList>
            <person name="Zhang Z."/>
        </authorList>
    </citation>
    <scope>NUCLEOTIDE SEQUENCE [LARGE SCALE GENOMIC DNA]</scope>
    <source>
        <strain evidence="3 4">CCMM003</strain>
    </source>
</reference>
<comment type="caution">
    <text evidence="3">The sequence shown here is derived from an EMBL/GenBank/DDBJ whole genome shotgun (WGS) entry which is preliminary data.</text>
</comment>
<dbReference type="OrthoDB" id="9809908at2"/>
<evidence type="ECO:0000256" key="1">
    <source>
        <dbReference type="SAM" id="Phobius"/>
    </source>
</evidence>
<dbReference type="GO" id="GO:0016020">
    <property type="term" value="C:membrane"/>
    <property type="evidence" value="ECO:0007669"/>
    <property type="project" value="InterPro"/>
</dbReference>
<dbReference type="SUPFAM" id="SSF55874">
    <property type="entry name" value="ATPase domain of HSP90 chaperone/DNA topoisomerase II/histidine kinase"/>
    <property type="match status" value="1"/>
</dbReference>
<feature type="transmembrane region" description="Helical" evidence="1">
    <location>
        <begin position="12"/>
        <end position="31"/>
    </location>
</feature>
<dbReference type="RefSeq" id="WP_120713073.1">
    <property type="nucleotide sequence ID" value="NZ_RBCJ01000003.1"/>
</dbReference>
<dbReference type="EMBL" id="RBCJ01000003">
    <property type="protein sequence ID" value="RKN80264.1"/>
    <property type="molecule type" value="Genomic_DNA"/>
</dbReference>
<keyword evidence="1" id="KW-0812">Transmembrane</keyword>
<evidence type="ECO:0000313" key="4">
    <source>
        <dbReference type="Proteomes" id="UP000276603"/>
    </source>
</evidence>
<dbReference type="PANTHER" id="PTHR34220">
    <property type="entry name" value="SENSOR HISTIDINE KINASE YPDA"/>
    <property type="match status" value="1"/>
</dbReference>
<evidence type="ECO:0000313" key="3">
    <source>
        <dbReference type="EMBL" id="RKN80264.1"/>
    </source>
</evidence>
<feature type="transmembrane region" description="Helical" evidence="1">
    <location>
        <begin position="63"/>
        <end position="82"/>
    </location>
</feature>
<gene>
    <name evidence="3" type="ORF">D7Z94_18740</name>
</gene>
<dbReference type="Proteomes" id="UP000276603">
    <property type="component" value="Unassembled WGS sequence"/>
</dbReference>
<sequence length="316" mass="36739">MDGFVQKNYKAFIKGGITVIFLAVLFVIPHYTGIWDSSLTVPLLILFWLGVAYLILPEFFKKYRIAILSVYGLVIAYNFFFFTTTPDHVQDYRLNLVNFMLLPIPVFAALWGYEQWRWLKMLKADKARAELALLTSQINPHFFFNTLNNLYGLVVEKSEKAPEVVLKLSDMMRYTIYQGKEDLVLLKDEIGYLENYIELHKIRYQKKVEIRFNHTIREGVKVAPLLFIILLENALKHGVEPLTENAYIHLDLKTPGNQIFFTIANNYDPNAPHENAGIGLDNLKKRLAHIYPNRHELKIEKMDATYTAHLNLFPNP</sequence>
<protein>
    <recommendedName>
        <fullName evidence="2">Signal transduction histidine kinase internal region domain-containing protein</fullName>
    </recommendedName>
</protein>
<keyword evidence="4" id="KW-1185">Reference proteome</keyword>
<dbReference type="GO" id="GO:0000155">
    <property type="term" value="F:phosphorelay sensor kinase activity"/>
    <property type="evidence" value="ECO:0007669"/>
    <property type="project" value="InterPro"/>
</dbReference>
<dbReference type="AlphaFoldDB" id="A0A3B0C6Y0"/>
<dbReference type="InterPro" id="IPR050640">
    <property type="entry name" value="Bact_2-comp_sensor_kinase"/>
</dbReference>
<accession>A0A3B0C6Y0</accession>
<name>A0A3B0C6Y0_9FLAO</name>
<keyword evidence="1" id="KW-1133">Transmembrane helix</keyword>